<proteinExistence type="predicted"/>
<dbReference type="SUPFAM" id="SSF51556">
    <property type="entry name" value="Metallo-dependent hydrolases"/>
    <property type="match status" value="1"/>
</dbReference>
<evidence type="ECO:0000313" key="4">
    <source>
        <dbReference type="Proteomes" id="UP000662770"/>
    </source>
</evidence>
<dbReference type="Gene3D" id="3.20.20.140">
    <property type="entry name" value="Metal-dependent hydrolases"/>
    <property type="match status" value="1"/>
</dbReference>
<keyword evidence="4" id="KW-1185">Reference proteome</keyword>
<dbReference type="CDD" id="cd01309">
    <property type="entry name" value="Met_dep_hydrolase_C"/>
    <property type="match status" value="1"/>
</dbReference>
<accession>A0ABX7QNK8</accession>
<protein>
    <submittedName>
        <fullName evidence="3">Amidohydrolase</fullName>
    </submittedName>
</protein>
<dbReference type="Gene3D" id="2.30.40.10">
    <property type="entry name" value="Urease, subunit C, domain 1"/>
    <property type="match status" value="1"/>
</dbReference>
<dbReference type="SUPFAM" id="SSF51338">
    <property type="entry name" value="Composite domain of metallo-dependent hydrolases"/>
    <property type="match status" value="1"/>
</dbReference>
<dbReference type="PANTHER" id="PTHR43135">
    <property type="entry name" value="ALPHA-D-RIBOSE 1-METHYLPHOSPHONATE 5-TRIPHOSPHATE DIPHOSPHATASE"/>
    <property type="match status" value="1"/>
</dbReference>
<feature type="signal peptide" evidence="1">
    <location>
        <begin position="1"/>
        <end position="21"/>
    </location>
</feature>
<feature type="chain" id="PRO_5045423462" evidence="1">
    <location>
        <begin position="22"/>
        <end position="445"/>
    </location>
</feature>
<feature type="domain" description="Amidohydrolase 3" evidence="2">
    <location>
        <begin position="288"/>
        <end position="421"/>
    </location>
</feature>
<dbReference type="PROSITE" id="PS51257">
    <property type="entry name" value="PROKAR_LIPOPROTEIN"/>
    <property type="match status" value="1"/>
</dbReference>
<name>A0ABX7QNK8_9GAMM</name>
<dbReference type="InterPro" id="IPR013108">
    <property type="entry name" value="Amidohydro_3"/>
</dbReference>
<dbReference type="PANTHER" id="PTHR43135:SF3">
    <property type="entry name" value="ALPHA-D-RIBOSE 1-METHYLPHOSPHONATE 5-TRIPHOSPHATE DIPHOSPHATASE"/>
    <property type="match status" value="1"/>
</dbReference>
<reference evidence="3 4" key="1">
    <citation type="submission" date="2021-03" db="EMBL/GenBank/DDBJ databases">
        <title>Novel species identification of genus Shewanella.</title>
        <authorList>
            <person name="Liu G."/>
            <person name="Zhang Q."/>
        </authorList>
    </citation>
    <scope>NUCLEOTIDE SEQUENCE [LARGE SCALE GENOMIC DNA]</scope>
    <source>
        <strain evidence="3 4">FJAT-51800</strain>
    </source>
</reference>
<dbReference type="InterPro" id="IPR011059">
    <property type="entry name" value="Metal-dep_hydrolase_composite"/>
</dbReference>
<gene>
    <name evidence="3" type="ORF">JYB87_12510</name>
</gene>
<dbReference type="InterPro" id="IPR051781">
    <property type="entry name" value="Metallo-dep_Hydrolase"/>
</dbReference>
<evidence type="ECO:0000313" key="3">
    <source>
        <dbReference type="EMBL" id="QSX32575.1"/>
    </source>
</evidence>
<evidence type="ECO:0000259" key="2">
    <source>
        <dbReference type="Pfam" id="PF07969"/>
    </source>
</evidence>
<dbReference type="EMBL" id="CP071503">
    <property type="protein sequence ID" value="QSX32575.1"/>
    <property type="molecule type" value="Genomic_DNA"/>
</dbReference>
<organism evidence="3 4">
    <name type="scientific">Shewanella avicenniae</name>
    <dbReference type="NCBI Taxonomy" id="2814294"/>
    <lineage>
        <taxon>Bacteria</taxon>
        <taxon>Pseudomonadati</taxon>
        <taxon>Pseudomonadota</taxon>
        <taxon>Gammaproteobacteria</taxon>
        <taxon>Alteromonadales</taxon>
        <taxon>Shewanellaceae</taxon>
        <taxon>Shewanella</taxon>
    </lineage>
</organism>
<evidence type="ECO:0000256" key="1">
    <source>
        <dbReference type="SAM" id="SignalP"/>
    </source>
</evidence>
<dbReference type="InterPro" id="IPR032466">
    <property type="entry name" value="Metal_Hydrolase"/>
</dbReference>
<dbReference type="Proteomes" id="UP000662770">
    <property type="component" value="Chromosome"/>
</dbReference>
<sequence>MPTFKLMTLALLVASCGYANAAKQLPYPSTYTAPETQNYAIVGATIMPANGPEITNGVVLLKDGKIYAVGQDIKVPKNFEVIDGQGKWVTPGIIDIHSHLGAFSSPGIPSMRNGNEKTDKNTAEVWVEHSVWPQDPAFQRAREGGVTTMLVLPGSANLFGGRSVVIKNVPAATAQEMKFPDTRYGVKMACGENPITYAAKGHDPYTRMGNMAGFRKAFIDAQEYLAKKKNGSPVKEDLELETLSGVLAGDIDVHIHCYRADEMAQMVDLSHEFNFKINSFHHATQAYKIANLLAKEKIAVATWSDRWGFKMEAYDAVPMNAAALEWAGVNVSIHSDSSVLIQRLNVEAAKAMAQAKRANQPISREQALRWITLNPAEKMGLADRIGSIVKGKNADVVLWDHDPFSIYAKAEKVFIDGKVVVDRNSPHTFSSDFLLGQPVSESHYE</sequence>
<keyword evidence="1" id="KW-0732">Signal</keyword>
<dbReference type="Pfam" id="PF07969">
    <property type="entry name" value="Amidohydro_3"/>
    <property type="match status" value="1"/>
</dbReference>